<comment type="caution">
    <text evidence="1">The sequence shown here is derived from an EMBL/GenBank/DDBJ whole genome shotgun (WGS) entry which is preliminary data.</text>
</comment>
<reference evidence="1" key="2">
    <citation type="submission" date="2017-10" db="EMBL/GenBank/DDBJ databases">
        <title>Ladona fulva Genome sequencing and assembly.</title>
        <authorList>
            <person name="Murali S."/>
            <person name="Richards S."/>
            <person name="Bandaranaike D."/>
            <person name="Bellair M."/>
            <person name="Blankenburg K."/>
            <person name="Chao H."/>
            <person name="Dinh H."/>
            <person name="Doddapaneni H."/>
            <person name="Dugan-Rocha S."/>
            <person name="Elkadiri S."/>
            <person name="Gnanaolivu R."/>
            <person name="Hernandez B."/>
            <person name="Skinner E."/>
            <person name="Javaid M."/>
            <person name="Lee S."/>
            <person name="Li M."/>
            <person name="Ming W."/>
            <person name="Munidasa M."/>
            <person name="Muniz J."/>
            <person name="Nguyen L."/>
            <person name="Hughes D."/>
            <person name="Osuji N."/>
            <person name="Pu L.-L."/>
            <person name="Puazo M."/>
            <person name="Qu C."/>
            <person name="Quiroz J."/>
            <person name="Raj R."/>
            <person name="Weissenberger G."/>
            <person name="Xin Y."/>
            <person name="Zou X."/>
            <person name="Han Y."/>
            <person name="Worley K."/>
            <person name="Muzny D."/>
            <person name="Gibbs R."/>
        </authorList>
    </citation>
    <scope>NUCLEOTIDE SEQUENCE</scope>
    <source>
        <strain evidence="1">Sampled in the wild</strain>
    </source>
</reference>
<name>A0A8K0KN73_LADFU</name>
<accession>A0A8K0KN73</accession>
<keyword evidence="2" id="KW-1185">Reference proteome</keyword>
<sequence length="125" mass="14288">MLRFASTHRNWQGWEGIGGRRERDGAEALASGRVNWYHGNQGGPRVDPTKNGPWSMPYNIVTEKIQAKIVFSSIKEGNLEINNLEQLPEYFLDKLFPSGNLESETTHHKELRKQIEKPHTGVTNF</sequence>
<proteinExistence type="predicted"/>
<dbReference type="Proteomes" id="UP000792457">
    <property type="component" value="Unassembled WGS sequence"/>
</dbReference>
<reference evidence="1" key="1">
    <citation type="submission" date="2013-04" db="EMBL/GenBank/DDBJ databases">
        <authorList>
            <person name="Qu J."/>
            <person name="Murali S.C."/>
            <person name="Bandaranaike D."/>
            <person name="Bellair M."/>
            <person name="Blankenburg K."/>
            <person name="Chao H."/>
            <person name="Dinh H."/>
            <person name="Doddapaneni H."/>
            <person name="Downs B."/>
            <person name="Dugan-Rocha S."/>
            <person name="Elkadiri S."/>
            <person name="Gnanaolivu R.D."/>
            <person name="Hernandez B."/>
            <person name="Javaid M."/>
            <person name="Jayaseelan J.C."/>
            <person name="Lee S."/>
            <person name="Li M."/>
            <person name="Ming W."/>
            <person name="Munidasa M."/>
            <person name="Muniz J."/>
            <person name="Nguyen L."/>
            <person name="Ongeri F."/>
            <person name="Osuji N."/>
            <person name="Pu L.-L."/>
            <person name="Puazo M."/>
            <person name="Qu C."/>
            <person name="Quiroz J."/>
            <person name="Raj R."/>
            <person name="Weissenberger G."/>
            <person name="Xin Y."/>
            <person name="Zou X."/>
            <person name="Han Y."/>
            <person name="Richards S."/>
            <person name="Worley K."/>
            <person name="Muzny D."/>
            <person name="Gibbs R."/>
        </authorList>
    </citation>
    <scope>NUCLEOTIDE SEQUENCE</scope>
    <source>
        <strain evidence="1">Sampled in the wild</strain>
    </source>
</reference>
<gene>
    <name evidence="1" type="ORF">J437_LFUL017454</name>
</gene>
<evidence type="ECO:0000313" key="1">
    <source>
        <dbReference type="EMBL" id="KAG8237925.1"/>
    </source>
</evidence>
<organism evidence="1 2">
    <name type="scientific">Ladona fulva</name>
    <name type="common">Scarce chaser dragonfly</name>
    <name type="synonym">Libellula fulva</name>
    <dbReference type="NCBI Taxonomy" id="123851"/>
    <lineage>
        <taxon>Eukaryota</taxon>
        <taxon>Metazoa</taxon>
        <taxon>Ecdysozoa</taxon>
        <taxon>Arthropoda</taxon>
        <taxon>Hexapoda</taxon>
        <taxon>Insecta</taxon>
        <taxon>Pterygota</taxon>
        <taxon>Palaeoptera</taxon>
        <taxon>Odonata</taxon>
        <taxon>Epiprocta</taxon>
        <taxon>Anisoptera</taxon>
        <taxon>Libelluloidea</taxon>
        <taxon>Libellulidae</taxon>
        <taxon>Ladona</taxon>
    </lineage>
</organism>
<dbReference type="EMBL" id="KZ309248">
    <property type="protein sequence ID" value="KAG8237925.1"/>
    <property type="molecule type" value="Genomic_DNA"/>
</dbReference>
<protein>
    <submittedName>
        <fullName evidence="1">Uncharacterized protein</fullName>
    </submittedName>
</protein>
<evidence type="ECO:0000313" key="2">
    <source>
        <dbReference type="Proteomes" id="UP000792457"/>
    </source>
</evidence>
<dbReference type="AlphaFoldDB" id="A0A8K0KN73"/>